<dbReference type="Proteomes" id="UP001302602">
    <property type="component" value="Unassembled WGS sequence"/>
</dbReference>
<dbReference type="GO" id="GO:0015074">
    <property type="term" value="P:DNA integration"/>
    <property type="evidence" value="ECO:0007669"/>
    <property type="project" value="InterPro"/>
</dbReference>
<dbReference type="InterPro" id="IPR002492">
    <property type="entry name" value="Transposase_Tc1-like"/>
</dbReference>
<accession>A0AAN6U0L2</accession>
<dbReference type="InterPro" id="IPR036397">
    <property type="entry name" value="RNaseH_sf"/>
</dbReference>
<gene>
    <name evidence="2" type="ORF">N657DRAFT_376284</name>
</gene>
<reference evidence="2" key="1">
    <citation type="journal article" date="2023" name="Mol. Phylogenet. Evol.">
        <title>Genome-scale phylogeny and comparative genomics of the fungal order Sordariales.</title>
        <authorList>
            <person name="Hensen N."/>
            <person name="Bonometti L."/>
            <person name="Westerberg I."/>
            <person name="Brannstrom I.O."/>
            <person name="Guillou S."/>
            <person name="Cros-Aarteil S."/>
            <person name="Calhoun S."/>
            <person name="Haridas S."/>
            <person name="Kuo A."/>
            <person name="Mondo S."/>
            <person name="Pangilinan J."/>
            <person name="Riley R."/>
            <person name="LaButti K."/>
            <person name="Andreopoulos B."/>
            <person name="Lipzen A."/>
            <person name="Chen C."/>
            <person name="Yan M."/>
            <person name="Daum C."/>
            <person name="Ng V."/>
            <person name="Clum A."/>
            <person name="Steindorff A."/>
            <person name="Ohm R.A."/>
            <person name="Martin F."/>
            <person name="Silar P."/>
            <person name="Natvig D.O."/>
            <person name="Lalanne C."/>
            <person name="Gautier V."/>
            <person name="Ament-Velasquez S.L."/>
            <person name="Kruys A."/>
            <person name="Hutchinson M.I."/>
            <person name="Powell A.J."/>
            <person name="Barry K."/>
            <person name="Miller A.N."/>
            <person name="Grigoriev I.V."/>
            <person name="Debuchy R."/>
            <person name="Gladieux P."/>
            <person name="Hiltunen Thoren M."/>
            <person name="Johannesson H."/>
        </authorList>
    </citation>
    <scope>NUCLEOTIDE SEQUENCE</scope>
    <source>
        <strain evidence="2">CBS 731.68</strain>
    </source>
</reference>
<name>A0AAN6U0L2_9PEZI</name>
<sequence>MVYYDTATRAQALTLKLIVGLDNKQIEAITGLKSRTINDLVDKALERGFDPQVSSVILDKYVCDAPKAGRPSKKNEHKDTVLQKLGSVISPLTIWRILCAAGMQKTKPTRKPGLTEKMGKNGLSSCLRYQHWTHQDLKQSIWSDETSVVLNHRRGRYRVWRTPEEKFVKSVI</sequence>
<organism evidence="2 3">
    <name type="scientific">Parathielavia appendiculata</name>
    <dbReference type="NCBI Taxonomy" id="2587402"/>
    <lineage>
        <taxon>Eukaryota</taxon>
        <taxon>Fungi</taxon>
        <taxon>Dikarya</taxon>
        <taxon>Ascomycota</taxon>
        <taxon>Pezizomycotina</taxon>
        <taxon>Sordariomycetes</taxon>
        <taxon>Sordariomycetidae</taxon>
        <taxon>Sordariales</taxon>
        <taxon>Chaetomiaceae</taxon>
        <taxon>Parathielavia</taxon>
    </lineage>
</organism>
<evidence type="ECO:0000313" key="2">
    <source>
        <dbReference type="EMBL" id="KAK4124084.1"/>
    </source>
</evidence>
<protein>
    <recommendedName>
        <fullName evidence="1">Transposase Tc1-like domain-containing protein</fullName>
    </recommendedName>
</protein>
<keyword evidence="3" id="KW-1185">Reference proteome</keyword>
<reference evidence="2" key="2">
    <citation type="submission" date="2023-05" db="EMBL/GenBank/DDBJ databases">
        <authorList>
            <consortium name="Lawrence Berkeley National Laboratory"/>
            <person name="Steindorff A."/>
            <person name="Hensen N."/>
            <person name="Bonometti L."/>
            <person name="Westerberg I."/>
            <person name="Brannstrom I.O."/>
            <person name="Guillou S."/>
            <person name="Cros-Aarteil S."/>
            <person name="Calhoun S."/>
            <person name="Haridas S."/>
            <person name="Kuo A."/>
            <person name="Mondo S."/>
            <person name="Pangilinan J."/>
            <person name="Riley R."/>
            <person name="Labutti K."/>
            <person name="Andreopoulos B."/>
            <person name="Lipzen A."/>
            <person name="Chen C."/>
            <person name="Yanf M."/>
            <person name="Daum C."/>
            <person name="Ng V."/>
            <person name="Clum A."/>
            <person name="Ohm R."/>
            <person name="Martin F."/>
            <person name="Silar P."/>
            <person name="Natvig D."/>
            <person name="Lalanne C."/>
            <person name="Gautier V."/>
            <person name="Ament-Velasquez S.L."/>
            <person name="Kruys A."/>
            <person name="Hutchinson M.I."/>
            <person name="Powell A.J."/>
            <person name="Barry K."/>
            <person name="Miller A.N."/>
            <person name="Grigoriev I.V."/>
            <person name="Debuchy R."/>
            <person name="Gladieux P."/>
            <person name="Thoren M.H."/>
            <person name="Johannesson H."/>
        </authorList>
    </citation>
    <scope>NUCLEOTIDE SEQUENCE</scope>
    <source>
        <strain evidence="2">CBS 731.68</strain>
    </source>
</reference>
<dbReference type="Pfam" id="PF01498">
    <property type="entry name" value="HTH_Tnp_Tc3_2"/>
    <property type="match status" value="1"/>
</dbReference>
<dbReference type="Gene3D" id="3.30.420.10">
    <property type="entry name" value="Ribonuclease H-like superfamily/Ribonuclease H"/>
    <property type="match status" value="1"/>
</dbReference>
<dbReference type="GeneID" id="87823855"/>
<feature type="domain" description="Transposase Tc1-like" evidence="1">
    <location>
        <begin position="82"/>
        <end position="130"/>
    </location>
</feature>
<dbReference type="GO" id="GO:0003677">
    <property type="term" value="F:DNA binding"/>
    <property type="evidence" value="ECO:0007669"/>
    <property type="project" value="InterPro"/>
</dbReference>
<dbReference type="EMBL" id="MU853227">
    <property type="protein sequence ID" value="KAK4124084.1"/>
    <property type="molecule type" value="Genomic_DNA"/>
</dbReference>
<evidence type="ECO:0000313" key="3">
    <source>
        <dbReference type="Proteomes" id="UP001302602"/>
    </source>
</evidence>
<comment type="caution">
    <text evidence="2">The sequence shown here is derived from an EMBL/GenBank/DDBJ whole genome shotgun (WGS) entry which is preliminary data.</text>
</comment>
<dbReference type="GO" id="GO:0006313">
    <property type="term" value="P:DNA transposition"/>
    <property type="evidence" value="ECO:0007669"/>
    <property type="project" value="InterPro"/>
</dbReference>
<evidence type="ECO:0000259" key="1">
    <source>
        <dbReference type="Pfam" id="PF01498"/>
    </source>
</evidence>
<proteinExistence type="predicted"/>
<dbReference type="AlphaFoldDB" id="A0AAN6U0L2"/>
<dbReference type="RefSeq" id="XP_062647855.1">
    <property type="nucleotide sequence ID" value="XM_062787085.1"/>
</dbReference>